<dbReference type="PANTHER" id="PTHR30349:SF41">
    <property type="entry name" value="INTEGRASE_RECOMBINASE PROTEIN MJ0367-RELATED"/>
    <property type="match status" value="1"/>
</dbReference>
<dbReference type="PANTHER" id="PTHR30349">
    <property type="entry name" value="PHAGE INTEGRASE-RELATED"/>
    <property type="match status" value="1"/>
</dbReference>
<gene>
    <name evidence="5" type="ORF">AKJ59_00665</name>
</gene>
<accession>A0A133VQI3</accession>
<dbReference type="EMBL" id="LHYL01000008">
    <property type="protein sequence ID" value="KXB08681.1"/>
    <property type="molecule type" value="Genomic_DNA"/>
</dbReference>
<keyword evidence="6" id="KW-1185">Reference proteome</keyword>
<protein>
    <recommendedName>
        <fullName evidence="4">Tyr recombinase domain-containing protein</fullName>
    </recommendedName>
</protein>
<dbReference type="InterPro" id="IPR011010">
    <property type="entry name" value="DNA_brk_join_enz"/>
</dbReference>
<organism evidence="5 6">
    <name type="scientific">candidate division MSBL1 archaeon SCGC-AAA385M02</name>
    <dbReference type="NCBI Taxonomy" id="1698287"/>
    <lineage>
        <taxon>Archaea</taxon>
        <taxon>Methanobacteriati</taxon>
        <taxon>Methanobacteriota</taxon>
        <taxon>candidate division MSBL1</taxon>
    </lineage>
</organism>
<evidence type="ECO:0000256" key="3">
    <source>
        <dbReference type="ARBA" id="ARBA00023172"/>
    </source>
</evidence>
<evidence type="ECO:0000313" key="5">
    <source>
        <dbReference type="EMBL" id="KXB08681.1"/>
    </source>
</evidence>
<keyword evidence="3" id="KW-0233">DNA recombination</keyword>
<evidence type="ECO:0000259" key="4">
    <source>
        <dbReference type="PROSITE" id="PS51898"/>
    </source>
</evidence>
<dbReference type="InterPro" id="IPR050090">
    <property type="entry name" value="Tyrosine_recombinase_XerCD"/>
</dbReference>
<dbReference type="SUPFAM" id="SSF56349">
    <property type="entry name" value="DNA breaking-rejoining enzymes"/>
    <property type="match status" value="1"/>
</dbReference>
<evidence type="ECO:0000256" key="1">
    <source>
        <dbReference type="ARBA" id="ARBA00022908"/>
    </source>
</evidence>
<dbReference type="InterPro" id="IPR013762">
    <property type="entry name" value="Integrase-like_cat_sf"/>
</dbReference>
<keyword evidence="1" id="KW-0229">DNA integration</keyword>
<dbReference type="GO" id="GO:0003677">
    <property type="term" value="F:DNA binding"/>
    <property type="evidence" value="ECO:0007669"/>
    <property type="project" value="UniProtKB-KW"/>
</dbReference>
<dbReference type="Gene3D" id="1.10.443.10">
    <property type="entry name" value="Intergrase catalytic core"/>
    <property type="match status" value="1"/>
</dbReference>
<dbReference type="Pfam" id="PF00589">
    <property type="entry name" value="Phage_integrase"/>
    <property type="match status" value="1"/>
</dbReference>
<keyword evidence="2" id="KW-0238">DNA-binding</keyword>
<feature type="domain" description="Tyr recombinase" evidence="4">
    <location>
        <begin position="12"/>
        <end position="209"/>
    </location>
</feature>
<name>A0A133VQI3_9EURY</name>
<dbReference type="Proteomes" id="UP000070248">
    <property type="component" value="Unassembled WGS sequence"/>
</dbReference>
<dbReference type="PROSITE" id="PS51898">
    <property type="entry name" value="TYR_RECOMBINASE"/>
    <property type="match status" value="1"/>
</dbReference>
<evidence type="ECO:0000313" key="6">
    <source>
        <dbReference type="Proteomes" id="UP000070248"/>
    </source>
</evidence>
<dbReference type="GO" id="GO:0006310">
    <property type="term" value="P:DNA recombination"/>
    <property type="evidence" value="ECO:0007669"/>
    <property type="project" value="UniProtKB-KW"/>
</dbReference>
<dbReference type="GO" id="GO:0015074">
    <property type="term" value="P:DNA integration"/>
    <property type="evidence" value="ECO:0007669"/>
    <property type="project" value="UniProtKB-KW"/>
</dbReference>
<dbReference type="InterPro" id="IPR002104">
    <property type="entry name" value="Integrase_catalytic"/>
</dbReference>
<evidence type="ECO:0000256" key="2">
    <source>
        <dbReference type="ARBA" id="ARBA00023125"/>
    </source>
</evidence>
<reference evidence="5 6" key="1">
    <citation type="journal article" date="2016" name="Sci. Rep.">
        <title>Metabolic traits of an uncultured archaeal lineage -MSBL1- from brine pools of the Red Sea.</title>
        <authorList>
            <person name="Mwirichia R."/>
            <person name="Alam I."/>
            <person name="Rashid M."/>
            <person name="Vinu M."/>
            <person name="Ba-Alawi W."/>
            <person name="Anthony Kamau A."/>
            <person name="Kamanda Ngugi D."/>
            <person name="Goker M."/>
            <person name="Klenk H.P."/>
            <person name="Bajic V."/>
            <person name="Stingl U."/>
        </authorList>
    </citation>
    <scope>NUCLEOTIDE SEQUENCE [LARGE SCALE GENOMIC DNA]</scope>
    <source>
        <strain evidence="5">SCGC-AAA385M02</strain>
    </source>
</reference>
<proteinExistence type="predicted"/>
<dbReference type="AlphaFoldDB" id="A0A133VQI3"/>
<comment type="caution">
    <text evidence="5">The sequence shown here is derived from an EMBL/GenBank/DDBJ whole genome shotgun (WGS) entry which is preliminary data.</text>
</comment>
<sequence length="212" mass="25025">MVNRENYEKSATKENVLTDDEIEALLDAIKTMYEEFVVKGLLYTGLRESAFHHMKESWVDFDRRLIRVPRKQRCMVCDSCKKPRYTKSGNETKAANTWVPKTSAGTRTIPMVPEVQEILDWYFNQQGHKTVIEQYRWRQNLYNTVRKVGKRAKIDHPVFPHALRGTFATILAKKDFDMWEIKDTLGWKTIQPAIFYINLAGEQIKKSFEEKW</sequence>